<dbReference type="Pfam" id="PF12849">
    <property type="entry name" value="PBP_like_2"/>
    <property type="match status" value="1"/>
</dbReference>
<organism evidence="2 3">
    <name type="scientific">Candidatus Solincola sediminis</name>
    <dbReference type="NCBI Taxonomy" id="1797199"/>
    <lineage>
        <taxon>Bacteria</taxon>
        <taxon>Bacillati</taxon>
        <taxon>Actinomycetota</taxon>
        <taxon>Candidatus Geothermincolia</taxon>
        <taxon>Candidatus Geothermincolales</taxon>
        <taxon>Candidatus Geothermincolaceae</taxon>
        <taxon>Candidatus Solincola</taxon>
    </lineage>
</organism>
<evidence type="ECO:0000259" key="1">
    <source>
        <dbReference type="Pfam" id="PF12849"/>
    </source>
</evidence>
<comment type="caution">
    <text evidence="2">The sequence shown here is derived from an EMBL/GenBank/DDBJ whole genome shotgun (WGS) entry which is preliminary data.</text>
</comment>
<dbReference type="SUPFAM" id="SSF53850">
    <property type="entry name" value="Periplasmic binding protein-like II"/>
    <property type="match status" value="1"/>
</dbReference>
<proteinExistence type="predicted"/>
<dbReference type="EMBL" id="MELK01000047">
    <property type="protein sequence ID" value="OFW56320.1"/>
    <property type="molecule type" value="Genomic_DNA"/>
</dbReference>
<dbReference type="PANTHER" id="PTHR37945">
    <property type="entry name" value="EXTRACELLULAR TUNGSTATE BINDING PROTEIN"/>
    <property type="match status" value="1"/>
</dbReference>
<evidence type="ECO:0000313" key="2">
    <source>
        <dbReference type="EMBL" id="OFW56320.1"/>
    </source>
</evidence>
<dbReference type="PROSITE" id="PS51257">
    <property type="entry name" value="PROKAR_LIPOPROTEIN"/>
    <property type="match status" value="1"/>
</dbReference>
<gene>
    <name evidence="2" type="ORF">A2Y75_03730</name>
</gene>
<dbReference type="Proteomes" id="UP000177876">
    <property type="component" value="Unassembled WGS sequence"/>
</dbReference>
<reference evidence="2 3" key="1">
    <citation type="journal article" date="2016" name="Nat. Commun.">
        <title>Thousands of microbial genomes shed light on interconnected biogeochemical processes in an aquifer system.</title>
        <authorList>
            <person name="Anantharaman K."/>
            <person name="Brown C.T."/>
            <person name="Hug L.A."/>
            <person name="Sharon I."/>
            <person name="Castelle C.J."/>
            <person name="Probst A.J."/>
            <person name="Thomas B.C."/>
            <person name="Singh A."/>
            <person name="Wilkins M.J."/>
            <person name="Karaoz U."/>
            <person name="Brodie E.L."/>
            <person name="Williams K.H."/>
            <person name="Hubbard S.S."/>
            <person name="Banfield J.F."/>
        </authorList>
    </citation>
    <scope>NUCLEOTIDE SEQUENCE [LARGE SCALE GENOMIC DNA]</scope>
</reference>
<protein>
    <recommendedName>
        <fullName evidence="1">PBP domain-containing protein</fullName>
    </recommendedName>
</protein>
<feature type="domain" description="PBP" evidence="1">
    <location>
        <begin position="30"/>
        <end position="255"/>
    </location>
</feature>
<dbReference type="STRING" id="1797197.A2Y75_03730"/>
<dbReference type="PANTHER" id="PTHR37945:SF1">
    <property type="entry name" value="EXTRACELLULAR TUNGSTATE BINDING PROTEIN"/>
    <property type="match status" value="1"/>
</dbReference>
<dbReference type="InterPro" id="IPR024370">
    <property type="entry name" value="PBP_domain"/>
</dbReference>
<dbReference type="InterPro" id="IPR052738">
    <property type="entry name" value="ABC-Tungstate_binding"/>
</dbReference>
<evidence type="ECO:0000313" key="3">
    <source>
        <dbReference type="Proteomes" id="UP000177876"/>
    </source>
</evidence>
<accession>A0A1F2WHJ7</accession>
<dbReference type="Gene3D" id="3.40.190.10">
    <property type="entry name" value="Periplasmic binding protein-like II"/>
    <property type="match status" value="2"/>
</dbReference>
<name>A0A1F2WHJ7_9ACTN</name>
<sequence length="281" mass="30487">MKKLLSLVIITIVLAVAIAVAGCGSGNIAEAQRSQLILATTTSVLDSGILDELITRFEKDHPYRVKSIAVGSGAALLMARQGEADVTLTHEPKAEQEFMEAGYGESRCEIMYNDFIIVGPRDDPAGAVHCGEAREAVRCIATSASAFLSRGDASGTNAMELSIWQAADIKPAGGWYQESGQGMGYTLRVADSQHAYTLSDRATFIVLRDSLDLDVIVEGDPALTNHYSCIVTNPERFPGINYQGALDFRDFLLEPETQRFIDGFGLDTYHEHLFFAASDVK</sequence>
<dbReference type="AlphaFoldDB" id="A0A1F2WHJ7"/>